<dbReference type="EMBL" id="QGKW02001988">
    <property type="protein sequence ID" value="KAF2550229.1"/>
    <property type="molecule type" value="Genomic_DNA"/>
</dbReference>
<evidence type="ECO:0000256" key="1">
    <source>
        <dbReference type="SAM" id="MobiDB-lite"/>
    </source>
</evidence>
<feature type="compositionally biased region" description="Basic and acidic residues" evidence="1">
    <location>
        <begin position="9"/>
        <end position="28"/>
    </location>
</feature>
<name>A0A3N6Q9S8_BRACR</name>
<evidence type="ECO:0000313" key="2">
    <source>
        <dbReference type="EMBL" id="KAF2534271.1"/>
    </source>
</evidence>
<dbReference type="Proteomes" id="UP000712600">
    <property type="component" value="Unassembled WGS sequence"/>
</dbReference>
<dbReference type="EMBL" id="QGKY02002305">
    <property type="protein sequence ID" value="KAF2534271.1"/>
    <property type="molecule type" value="Genomic_DNA"/>
</dbReference>
<organism evidence="2">
    <name type="scientific">Brassica cretica</name>
    <name type="common">Mustard</name>
    <dbReference type="NCBI Taxonomy" id="69181"/>
    <lineage>
        <taxon>Eukaryota</taxon>
        <taxon>Viridiplantae</taxon>
        <taxon>Streptophyta</taxon>
        <taxon>Embryophyta</taxon>
        <taxon>Tracheophyta</taxon>
        <taxon>Spermatophyta</taxon>
        <taxon>Magnoliopsida</taxon>
        <taxon>eudicotyledons</taxon>
        <taxon>Gunneridae</taxon>
        <taxon>Pentapetalae</taxon>
        <taxon>rosids</taxon>
        <taxon>malvids</taxon>
        <taxon>Brassicales</taxon>
        <taxon>Brassicaceae</taxon>
        <taxon>Brassiceae</taxon>
        <taxon>Brassica</taxon>
    </lineage>
</organism>
<protein>
    <submittedName>
        <fullName evidence="2">Uncharacterized protein</fullName>
    </submittedName>
</protein>
<feature type="region of interest" description="Disordered" evidence="1">
    <location>
        <begin position="1"/>
        <end position="55"/>
    </location>
</feature>
<reference evidence="4" key="1">
    <citation type="submission" date="2019-12" db="EMBL/GenBank/DDBJ databases">
        <title>Genome sequencing and annotation of Brassica cretica.</title>
        <authorList>
            <person name="Studholme D.J."/>
            <person name="Sarris P."/>
        </authorList>
    </citation>
    <scope>NUCLEOTIDE SEQUENCE</scope>
    <source>
        <strain evidence="4">PFS-109/04</strain>
        <tissue evidence="4">Leaf</tissue>
    </source>
</reference>
<reference evidence="2" key="2">
    <citation type="submission" date="2019-12" db="EMBL/GenBank/DDBJ databases">
        <title>Genome sequencing and annotation of Brassica cretica.</title>
        <authorList>
            <person name="Studholme D.J."/>
            <person name="Sarris P.F."/>
        </authorList>
    </citation>
    <scope>NUCLEOTIDE SEQUENCE</scope>
    <source>
        <strain evidence="3">PFS-001/15</strain>
        <strain evidence="2">PFS-102/07</strain>
        <tissue evidence="2">Leaf</tissue>
    </source>
</reference>
<dbReference type="Proteomes" id="UP000712281">
    <property type="component" value="Unassembled WGS sequence"/>
</dbReference>
<dbReference type="AlphaFoldDB" id="A0A3N6Q9S8"/>
<comment type="caution">
    <text evidence="2">The sequence shown here is derived from an EMBL/GenBank/DDBJ whole genome shotgun (WGS) entry which is preliminary data.</text>
</comment>
<evidence type="ECO:0000313" key="3">
    <source>
        <dbReference type="EMBL" id="KAF2550229.1"/>
    </source>
</evidence>
<gene>
    <name evidence="3" type="ORF">F2Q68_00034445</name>
    <name evidence="4" type="ORF">F2Q69_00053233</name>
    <name evidence="2" type="ORF">F2Q70_00029967</name>
</gene>
<dbReference type="EMBL" id="QGKX02002183">
    <property type="protein sequence ID" value="KAF3489809.1"/>
    <property type="molecule type" value="Genomic_DNA"/>
</dbReference>
<evidence type="ECO:0000313" key="4">
    <source>
        <dbReference type="EMBL" id="KAF3489809.1"/>
    </source>
</evidence>
<proteinExistence type="predicted"/>
<accession>A0A3N6Q9S8</accession>
<sequence>MADKSNQADAREVPHPENRDAAKLRGPGDHGAVPKIEEQLRGSRGQLTIKEGEQE</sequence>